<reference evidence="4" key="1">
    <citation type="journal article" date="2019" name="Int. J. Syst. Evol. Microbiol.">
        <title>The Global Catalogue of Microorganisms (GCM) 10K type strain sequencing project: providing services to taxonomists for standard genome sequencing and annotation.</title>
        <authorList>
            <consortium name="The Broad Institute Genomics Platform"/>
            <consortium name="The Broad Institute Genome Sequencing Center for Infectious Disease"/>
            <person name="Wu L."/>
            <person name="Ma J."/>
        </authorList>
    </citation>
    <scope>NUCLEOTIDE SEQUENCE [LARGE SCALE GENOMIC DNA]</scope>
    <source>
        <strain evidence="4">CGMCC 1.3240</strain>
    </source>
</reference>
<accession>A0ABW0VXW5</accession>
<evidence type="ECO:0000313" key="3">
    <source>
        <dbReference type="EMBL" id="MFC5650707.1"/>
    </source>
</evidence>
<comment type="similarity">
    <text evidence="1">Belongs to the DinB family.</text>
</comment>
<proteinExistence type="inferred from homology"/>
<dbReference type="SUPFAM" id="SSF109854">
    <property type="entry name" value="DinB/YfiT-like putative metalloenzymes"/>
    <property type="match status" value="1"/>
</dbReference>
<evidence type="ECO:0000256" key="2">
    <source>
        <dbReference type="ARBA" id="ARBA00022723"/>
    </source>
</evidence>
<protein>
    <submittedName>
        <fullName evidence="3">DinB family protein</fullName>
    </submittedName>
</protein>
<organism evidence="3 4">
    <name type="scientific">Paenibacillus solisilvae</name>
    <dbReference type="NCBI Taxonomy" id="2486751"/>
    <lineage>
        <taxon>Bacteria</taxon>
        <taxon>Bacillati</taxon>
        <taxon>Bacillota</taxon>
        <taxon>Bacilli</taxon>
        <taxon>Bacillales</taxon>
        <taxon>Paenibacillaceae</taxon>
        <taxon>Paenibacillus</taxon>
    </lineage>
</organism>
<dbReference type="Gene3D" id="1.20.120.450">
    <property type="entry name" value="dinb family like domain"/>
    <property type="match status" value="1"/>
</dbReference>
<dbReference type="EMBL" id="JBHSOW010000060">
    <property type="protein sequence ID" value="MFC5650707.1"/>
    <property type="molecule type" value="Genomic_DNA"/>
</dbReference>
<evidence type="ECO:0000256" key="1">
    <source>
        <dbReference type="ARBA" id="ARBA00008635"/>
    </source>
</evidence>
<dbReference type="PANTHER" id="PTHR37302:SF1">
    <property type="entry name" value="PROTEIN DINB"/>
    <property type="match status" value="1"/>
</dbReference>
<comment type="caution">
    <text evidence="3">The sequence shown here is derived from an EMBL/GenBank/DDBJ whole genome shotgun (WGS) entry which is preliminary data.</text>
</comment>
<dbReference type="PANTHER" id="PTHR37302">
    <property type="entry name" value="SLR1116 PROTEIN"/>
    <property type="match status" value="1"/>
</dbReference>
<evidence type="ECO:0000313" key="4">
    <source>
        <dbReference type="Proteomes" id="UP001596047"/>
    </source>
</evidence>
<keyword evidence="4" id="KW-1185">Reference proteome</keyword>
<dbReference type="Proteomes" id="UP001596047">
    <property type="component" value="Unassembled WGS sequence"/>
</dbReference>
<keyword evidence="2" id="KW-0479">Metal-binding</keyword>
<gene>
    <name evidence="3" type="ORF">ACFPYJ_16560</name>
</gene>
<dbReference type="Pfam" id="PF05163">
    <property type="entry name" value="DinB"/>
    <property type="match status" value="1"/>
</dbReference>
<dbReference type="RefSeq" id="WP_379189284.1">
    <property type="nucleotide sequence ID" value="NZ_JBHSOW010000060.1"/>
</dbReference>
<sequence length="167" mass="19407">MAHPAIEMYNYHVWANRTMLDRLKELPRDIYEKEIPSVFPSISKVMPHIYITDCCWFDILSGKSMNEAMAASRQLQELAETSSIEELQSLFHESSEKYQAFFSRQESMDKTIVLDNPYAGIRDTSYSEIVLQVVNHGTYHRGNITAMIRQQGLASTMTEYGLYWYSK</sequence>
<dbReference type="InterPro" id="IPR007837">
    <property type="entry name" value="DinB"/>
</dbReference>
<dbReference type="InterPro" id="IPR034660">
    <property type="entry name" value="DinB/YfiT-like"/>
</dbReference>
<name>A0ABW0VXW5_9BACL</name>